<protein>
    <submittedName>
        <fullName evidence="2">Protein NKG7</fullName>
    </submittedName>
</protein>
<evidence type="ECO:0000313" key="3">
    <source>
        <dbReference type="Proteomes" id="UP000299084"/>
    </source>
</evidence>
<keyword evidence="3" id="KW-1185">Reference proteome</keyword>
<evidence type="ECO:0000313" key="2">
    <source>
        <dbReference type="EMBL" id="KAB1275054.1"/>
    </source>
</evidence>
<keyword evidence="1" id="KW-1133">Transmembrane helix</keyword>
<reference evidence="2 3" key="1">
    <citation type="journal article" date="2019" name="Mol. Ecol. Resour.">
        <title>Improving Illumina assemblies with Hi-C and long reads: an example with the North African dromedary.</title>
        <authorList>
            <person name="Elbers J.P."/>
            <person name="Rogers M.F."/>
            <person name="Perelman P.L."/>
            <person name="Proskuryakova A.A."/>
            <person name="Serdyukova N.A."/>
            <person name="Johnson W.E."/>
            <person name="Horin P."/>
            <person name="Corander J."/>
            <person name="Murphy D."/>
            <person name="Burger P.A."/>
        </authorList>
    </citation>
    <scope>NUCLEOTIDE SEQUENCE [LARGE SCALE GENOMIC DNA]</scope>
    <source>
        <strain evidence="2">Drom800</strain>
        <tissue evidence="2">Blood</tissue>
    </source>
</reference>
<organism evidence="2 3">
    <name type="scientific">Camelus dromedarius</name>
    <name type="common">Dromedary</name>
    <name type="synonym">Arabian camel</name>
    <dbReference type="NCBI Taxonomy" id="9838"/>
    <lineage>
        <taxon>Eukaryota</taxon>
        <taxon>Metazoa</taxon>
        <taxon>Chordata</taxon>
        <taxon>Craniata</taxon>
        <taxon>Vertebrata</taxon>
        <taxon>Euteleostomi</taxon>
        <taxon>Mammalia</taxon>
        <taxon>Eutheria</taxon>
        <taxon>Laurasiatheria</taxon>
        <taxon>Artiodactyla</taxon>
        <taxon>Tylopoda</taxon>
        <taxon>Camelidae</taxon>
        <taxon>Camelus</taxon>
    </lineage>
</organism>
<gene>
    <name evidence="2" type="ORF">Cadr_000012107</name>
</gene>
<comment type="caution">
    <text evidence="2">The sequence shown here is derived from an EMBL/GenBank/DDBJ whole genome shotgun (WGS) entry which is preliminary data.</text>
</comment>
<accession>A0A5N4DVP7</accession>
<dbReference type="AlphaFoldDB" id="A0A5N4DVP7"/>
<dbReference type="Proteomes" id="UP000299084">
    <property type="component" value="Unassembled WGS sequence"/>
</dbReference>
<feature type="transmembrane region" description="Helical" evidence="1">
    <location>
        <begin position="7"/>
        <end position="29"/>
    </location>
</feature>
<feature type="transmembrane region" description="Helical" evidence="1">
    <location>
        <begin position="195"/>
        <end position="219"/>
    </location>
</feature>
<keyword evidence="1" id="KW-0472">Membrane</keyword>
<name>A0A5N4DVP7_CAMDR</name>
<dbReference type="EMBL" id="JWIN03000009">
    <property type="protein sequence ID" value="KAB1275054.1"/>
    <property type="molecule type" value="Genomic_DNA"/>
</dbReference>
<keyword evidence="1" id="KW-0812">Transmembrane</keyword>
<sequence length="249" mass="26148">MEPCRSLALLTGSLGLMSILVALSTNFWFVAEGPTSSSHSGLWPKGLQDSIAGKGEPTLSGWGTARADRHSEVLCLSRLHPRDTELLHSGHPVGPDLCELPGDVLHPRTVCPWTWPPGLHLHSLCRSSSYPSVTKATMISHFGICFPVATLTGPHDVTAKSPSKPLTLLPAQNWRVGLVAREGASGADATRSPPAMLAVTGAFMVLAAGSGIVGLVMGLRILCQEGDPRGQTTSAIFFLCGETAAGRQA</sequence>
<evidence type="ECO:0000256" key="1">
    <source>
        <dbReference type="SAM" id="Phobius"/>
    </source>
</evidence>
<proteinExistence type="predicted"/>